<dbReference type="PROSITE" id="PS50082">
    <property type="entry name" value="WD_REPEATS_2"/>
    <property type="match status" value="14"/>
</dbReference>
<dbReference type="Pfam" id="PF25173">
    <property type="entry name" value="Beta-prop_WDR3_1st"/>
    <property type="match status" value="1"/>
</dbReference>
<dbReference type="PANTHER" id="PTHR44019:SF8">
    <property type="entry name" value="POC1 CENTRIOLAR PROTEIN HOMOLOG"/>
    <property type="match status" value="1"/>
</dbReference>
<evidence type="ECO:0000259" key="4">
    <source>
        <dbReference type="Pfam" id="PF00931"/>
    </source>
</evidence>
<dbReference type="Gene3D" id="2.130.10.10">
    <property type="entry name" value="YVTN repeat-like/Quinoprotein amine dehydrogenase"/>
    <property type="match status" value="6"/>
</dbReference>
<feature type="repeat" description="WD" evidence="3">
    <location>
        <begin position="1010"/>
        <end position="1051"/>
    </location>
</feature>
<dbReference type="SMART" id="SM00320">
    <property type="entry name" value="WD40"/>
    <property type="match status" value="14"/>
</dbReference>
<comment type="caution">
    <text evidence="5">The sequence shown here is derived from an EMBL/GenBank/DDBJ whole genome shotgun (WGS) entry which is preliminary data.</text>
</comment>
<dbReference type="AlphaFoldDB" id="A0A1U7IYE9"/>
<dbReference type="PROSITE" id="PS50294">
    <property type="entry name" value="WD_REPEATS_REGION"/>
    <property type="match status" value="13"/>
</dbReference>
<proteinExistence type="predicted"/>
<dbReference type="Pfam" id="PF00931">
    <property type="entry name" value="NB-ARC"/>
    <property type="match status" value="1"/>
</dbReference>
<feature type="repeat" description="WD" evidence="3">
    <location>
        <begin position="758"/>
        <end position="799"/>
    </location>
</feature>
<protein>
    <recommendedName>
        <fullName evidence="4">NB-ARC domain-containing protein</fullName>
    </recommendedName>
</protein>
<dbReference type="InterPro" id="IPR002182">
    <property type="entry name" value="NB-ARC"/>
</dbReference>
<keyword evidence="2" id="KW-0677">Repeat</keyword>
<dbReference type="InterPro" id="IPR019775">
    <property type="entry name" value="WD40_repeat_CS"/>
</dbReference>
<feature type="repeat" description="WD" evidence="3">
    <location>
        <begin position="1094"/>
        <end position="1135"/>
    </location>
</feature>
<feature type="repeat" description="WD" evidence="3">
    <location>
        <begin position="590"/>
        <end position="631"/>
    </location>
</feature>
<feature type="repeat" description="WD" evidence="3">
    <location>
        <begin position="968"/>
        <end position="1009"/>
    </location>
</feature>
<feature type="repeat" description="WD" evidence="3">
    <location>
        <begin position="842"/>
        <end position="883"/>
    </location>
</feature>
<dbReference type="InterPro" id="IPR036322">
    <property type="entry name" value="WD40_repeat_dom_sf"/>
</dbReference>
<dbReference type="SUPFAM" id="SSF141571">
    <property type="entry name" value="Pentapeptide repeat-like"/>
    <property type="match status" value="1"/>
</dbReference>
<dbReference type="SUPFAM" id="SSF101908">
    <property type="entry name" value="Putative isomerase YbhE"/>
    <property type="match status" value="1"/>
</dbReference>
<keyword evidence="6" id="KW-1185">Reference proteome</keyword>
<dbReference type="InterPro" id="IPR020472">
    <property type="entry name" value="WD40_PAC1"/>
</dbReference>
<feature type="repeat" description="WD" evidence="3">
    <location>
        <begin position="632"/>
        <end position="673"/>
    </location>
</feature>
<dbReference type="GO" id="GO:0043531">
    <property type="term" value="F:ADP binding"/>
    <property type="evidence" value="ECO:0007669"/>
    <property type="project" value="InterPro"/>
</dbReference>
<dbReference type="PROSITE" id="PS00678">
    <property type="entry name" value="WD_REPEATS_1"/>
    <property type="match status" value="10"/>
</dbReference>
<dbReference type="Pfam" id="PF00400">
    <property type="entry name" value="WD40"/>
    <property type="match status" value="10"/>
</dbReference>
<dbReference type="SUPFAM" id="SSF52540">
    <property type="entry name" value="P-loop containing nucleoside triphosphate hydrolases"/>
    <property type="match status" value="1"/>
</dbReference>
<sequence>MPRSLRVSQDYIGRVKLSVRRNGFLSQQALAEDLGLARSTVVNFLTGKPVDRAVFEELCLRLSLDSQEIAEMDFEPLATASEKLDVNALRKSRDLRGTPDIFSFFGREPELATLEQWALQEQCKLITIFGVGGIGKTTLSVKLAHHIEKGFDYVIWRSLRNAPPLDALLVELIHFLTPTPIAKLPGTLDGQIKNLLECLQQRCLLVLDNCETIFQERTQAGAYRVGYENYGSLLKCIGETHHKSCVVLTSREKPAEVVQLEGPNAPVRSLQLNGLSEVEGYKVFEIQGYSGSRAELEPLIGRYGGNPLALKVIATTLQEFFNGSVAELLRQEIPFFGDIWKLLSEQFNRLTVVEKQVMYWLAVERDWISLSELNEKLFPPVTARELLEALDSLQRRSLLEKRAGCFTQQPVVMEYITNQLLEQIFQEIKMGEVALFNSVPLIQAQAEDFVRGSQIRLILEPLIKEVQKYFRTETALRQQLDILVEAVRHTDELKFGYAAGNLLNLYRFLNLSLSGYNFSELVIRQAFLQETDLHDVNFSHSEFIDSSFAKAFGGILSIQFNPNGQTLATSSTNCEIQVWNLADKQHLLTLQGHTNWVRWITFNPEGELLASASDDGTLRVWDLSKGTCKCVLNGHGGSVYGVVFSPDGQIIASASNDCTIRLWNVSDGSCLSLLQGHSAGVLAASFSPCGSFLASGSFDNTIRIWNVQTGVCLRTLTDHTNWVTGLNFSPDGRWLASPSCDCTVRIWRVTDWQCVRVLEGHTGWVWGIAWNPDNQSLVSCSADCTAKIWNATTGECLRSLGGHKTQIWRAAFSPDGQTIATGSEDQTISFWDVETGHCLTTITGHSNWVRPLVLSLDGRFFATGHKDKTIRIWNSADNQCLQEWKAHKTSIVSLAFHVGEELLASGGMDNIVKVWNWQQKKCMAVFEGHSDEVWGLAFSPDGEILASSSFDQTIKLWRLRSKTCFATLTGHSDRIPVIAFHPGGSTLASGSDDCTIKLWDISKGKCYATLTGHRARVGAVSFNSKGDRLVSASLDQTLKIWDVQTGECLQTLQGHQSWVMGAVFFSDNQTVASASSDQSIKVWNSQTGQCLNTLNGHTNWIWTVVVSPDGRKLISASEDESIRVWDVQTGDCLATLKPKRLYEGMRITAVTGLTLAEEATLRELGAI</sequence>
<evidence type="ECO:0000313" key="5">
    <source>
        <dbReference type="EMBL" id="OKH43612.1"/>
    </source>
</evidence>
<feature type="repeat" description="WD" evidence="3">
    <location>
        <begin position="716"/>
        <end position="757"/>
    </location>
</feature>
<dbReference type="InterPro" id="IPR001680">
    <property type="entry name" value="WD40_rpt"/>
</dbReference>
<feature type="repeat" description="WD" evidence="3">
    <location>
        <begin position="1052"/>
        <end position="1093"/>
    </location>
</feature>
<keyword evidence="1 3" id="KW-0853">WD repeat</keyword>
<dbReference type="PRINTS" id="PR00364">
    <property type="entry name" value="DISEASERSIST"/>
</dbReference>
<name>A0A1U7IYE9_9CYAN</name>
<feature type="repeat" description="WD" evidence="3">
    <location>
        <begin position="926"/>
        <end position="967"/>
    </location>
</feature>
<gene>
    <name evidence="5" type="ORF">NIES30_24540</name>
</gene>
<evidence type="ECO:0000256" key="1">
    <source>
        <dbReference type="ARBA" id="ARBA00022574"/>
    </source>
</evidence>
<dbReference type="STRING" id="549789.NIES30_24540"/>
<dbReference type="InterPro" id="IPR050505">
    <property type="entry name" value="WDR55/POC1"/>
</dbReference>
<dbReference type="PRINTS" id="PR00320">
    <property type="entry name" value="GPROTEINBRPT"/>
</dbReference>
<feature type="repeat" description="WD" evidence="3">
    <location>
        <begin position="884"/>
        <end position="925"/>
    </location>
</feature>
<reference evidence="5 6" key="1">
    <citation type="submission" date="2016-11" db="EMBL/GenBank/DDBJ databases">
        <title>Draft Genome Sequences of Nine Cyanobacterial Strains from Diverse Habitats.</title>
        <authorList>
            <person name="Zhu T."/>
            <person name="Hou S."/>
            <person name="Lu X."/>
            <person name="Hess W.R."/>
        </authorList>
    </citation>
    <scope>NUCLEOTIDE SEQUENCE [LARGE SCALE GENOMIC DNA]</scope>
    <source>
        <strain evidence="5 6">NIES-30</strain>
    </source>
</reference>
<dbReference type="Gene3D" id="3.40.50.300">
    <property type="entry name" value="P-loop containing nucleotide triphosphate hydrolases"/>
    <property type="match status" value="1"/>
</dbReference>
<dbReference type="InterPro" id="IPR027417">
    <property type="entry name" value="P-loop_NTPase"/>
</dbReference>
<accession>A0A1U7IYE9</accession>
<dbReference type="CDD" id="cd00093">
    <property type="entry name" value="HTH_XRE"/>
    <property type="match status" value="1"/>
</dbReference>
<feature type="repeat" description="WD" evidence="3">
    <location>
        <begin position="555"/>
        <end position="589"/>
    </location>
</feature>
<feature type="repeat" description="WD" evidence="3">
    <location>
        <begin position="800"/>
        <end position="841"/>
    </location>
</feature>
<feature type="domain" description="NB-ARC" evidence="4">
    <location>
        <begin position="115"/>
        <end position="253"/>
    </location>
</feature>
<dbReference type="PANTHER" id="PTHR44019">
    <property type="entry name" value="WD REPEAT-CONTAINING PROTEIN 55"/>
    <property type="match status" value="1"/>
</dbReference>
<evidence type="ECO:0000256" key="3">
    <source>
        <dbReference type="PROSITE-ProRule" id="PRU00221"/>
    </source>
</evidence>
<dbReference type="EMBL" id="MRCG01000031">
    <property type="protein sequence ID" value="OKH43612.1"/>
    <property type="molecule type" value="Genomic_DNA"/>
</dbReference>
<evidence type="ECO:0000256" key="2">
    <source>
        <dbReference type="ARBA" id="ARBA00022737"/>
    </source>
</evidence>
<dbReference type="Proteomes" id="UP000185557">
    <property type="component" value="Unassembled WGS sequence"/>
</dbReference>
<feature type="repeat" description="WD" evidence="3">
    <location>
        <begin position="674"/>
        <end position="715"/>
    </location>
</feature>
<dbReference type="CDD" id="cd00200">
    <property type="entry name" value="WD40"/>
    <property type="match status" value="2"/>
</dbReference>
<organism evidence="5 6">
    <name type="scientific">Phormidium tenue NIES-30</name>
    <dbReference type="NCBI Taxonomy" id="549789"/>
    <lineage>
        <taxon>Bacteria</taxon>
        <taxon>Bacillati</taxon>
        <taxon>Cyanobacteriota</taxon>
        <taxon>Cyanophyceae</taxon>
        <taxon>Oscillatoriophycideae</taxon>
        <taxon>Oscillatoriales</taxon>
        <taxon>Oscillatoriaceae</taxon>
        <taxon>Phormidium</taxon>
    </lineage>
</organism>
<dbReference type="OrthoDB" id="567898at2"/>
<dbReference type="SUPFAM" id="SSF50978">
    <property type="entry name" value="WD40 repeat-like"/>
    <property type="match status" value="2"/>
</dbReference>
<evidence type="ECO:0000313" key="6">
    <source>
        <dbReference type="Proteomes" id="UP000185557"/>
    </source>
</evidence>
<dbReference type="InterPro" id="IPR015943">
    <property type="entry name" value="WD40/YVTN_repeat-like_dom_sf"/>
</dbReference>
<dbReference type="RefSeq" id="WP_073611089.1">
    <property type="nucleotide sequence ID" value="NZ_MRCG01000031.1"/>
</dbReference>
<dbReference type="InterPro" id="IPR001387">
    <property type="entry name" value="Cro/C1-type_HTH"/>
</dbReference>